<sequence>MSTKKIKDSLINLFVIAAFAITLVIVSCNDKKKSEREIIEIAEVKIVKDSIVKDSLINKEIDNLEVNSSKNEMEIKTRTYKMKDGSTISYYLNAKGIAGFEDWKDFTIINTELAKVINTNFVTTSEKLNRLNYKVANLRNSIPAYLKTEEVMEDVADIQKEYLELISEKNASEKEIRENLEEFNEQFDDLKEELDETLKMYLETKKDAIEEFNEKMDEGKLNEAIEEYNEEMKKYTKNLVKNAKK</sequence>
<keyword evidence="1" id="KW-0175">Coiled coil</keyword>
<dbReference type="EMBL" id="JBHSCY010000001">
    <property type="protein sequence ID" value="MFC4268092.1"/>
    <property type="molecule type" value="Genomic_DNA"/>
</dbReference>
<keyword evidence="3" id="KW-1185">Reference proteome</keyword>
<protein>
    <submittedName>
        <fullName evidence="2">Uncharacterized protein</fullName>
    </submittedName>
</protein>
<dbReference type="Proteomes" id="UP001595826">
    <property type="component" value="Unassembled WGS sequence"/>
</dbReference>
<organism evidence="2 3">
    <name type="scientific">Polaribacter marinivivus</name>
    <dbReference type="NCBI Taxonomy" id="1524260"/>
    <lineage>
        <taxon>Bacteria</taxon>
        <taxon>Pseudomonadati</taxon>
        <taxon>Bacteroidota</taxon>
        <taxon>Flavobacteriia</taxon>
        <taxon>Flavobacteriales</taxon>
        <taxon>Flavobacteriaceae</taxon>
    </lineage>
</organism>
<comment type="caution">
    <text evidence="2">The sequence shown here is derived from an EMBL/GenBank/DDBJ whole genome shotgun (WGS) entry which is preliminary data.</text>
</comment>
<evidence type="ECO:0000313" key="3">
    <source>
        <dbReference type="Proteomes" id="UP001595826"/>
    </source>
</evidence>
<name>A0ABV8R6L6_9FLAO</name>
<evidence type="ECO:0000256" key="1">
    <source>
        <dbReference type="SAM" id="Coils"/>
    </source>
</evidence>
<dbReference type="PROSITE" id="PS51257">
    <property type="entry name" value="PROKAR_LIPOPROTEIN"/>
    <property type="match status" value="1"/>
</dbReference>
<accession>A0ABV8R6L6</accession>
<dbReference type="RefSeq" id="WP_377408368.1">
    <property type="nucleotide sequence ID" value="NZ_JBHSCY010000001.1"/>
</dbReference>
<evidence type="ECO:0000313" key="2">
    <source>
        <dbReference type="EMBL" id="MFC4268092.1"/>
    </source>
</evidence>
<proteinExistence type="predicted"/>
<gene>
    <name evidence="2" type="ORF">ACFOWD_04165</name>
</gene>
<reference evidence="3" key="1">
    <citation type="journal article" date="2019" name="Int. J. Syst. Evol. Microbiol.">
        <title>The Global Catalogue of Microorganisms (GCM) 10K type strain sequencing project: providing services to taxonomists for standard genome sequencing and annotation.</title>
        <authorList>
            <consortium name="The Broad Institute Genomics Platform"/>
            <consortium name="The Broad Institute Genome Sequencing Center for Infectious Disease"/>
            <person name="Wu L."/>
            <person name="Ma J."/>
        </authorList>
    </citation>
    <scope>NUCLEOTIDE SEQUENCE [LARGE SCALE GENOMIC DNA]</scope>
    <source>
        <strain evidence="3">CECT 8655</strain>
    </source>
</reference>
<feature type="coiled-coil region" evidence="1">
    <location>
        <begin position="155"/>
        <end position="245"/>
    </location>
</feature>